<evidence type="ECO:0000313" key="1">
    <source>
        <dbReference type="EMBL" id="KAK0460549.1"/>
    </source>
</evidence>
<reference evidence="1" key="1">
    <citation type="submission" date="2023-06" db="EMBL/GenBank/DDBJ databases">
        <authorList>
            <consortium name="Lawrence Berkeley National Laboratory"/>
            <person name="Ahrendt S."/>
            <person name="Sahu N."/>
            <person name="Indic B."/>
            <person name="Wong-Bajracharya J."/>
            <person name="Merenyi Z."/>
            <person name="Ke H.-M."/>
            <person name="Monk M."/>
            <person name="Kocsube S."/>
            <person name="Drula E."/>
            <person name="Lipzen A."/>
            <person name="Balint B."/>
            <person name="Henrissat B."/>
            <person name="Andreopoulos B."/>
            <person name="Martin F.M."/>
            <person name="Harder C.B."/>
            <person name="Rigling D."/>
            <person name="Ford K.L."/>
            <person name="Foster G.D."/>
            <person name="Pangilinan J."/>
            <person name="Papanicolaou A."/>
            <person name="Barry K."/>
            <person name="LaButti K."/>
            <person name="Viragh M."/>
            <person name="Koriabine M."/>
            <person name="Yan M."/>
            <person name="Riley R."/>
            <person name="Champramary S."/>
            <person name="Plett K.L."/>
            <person name="Tsai I.J."/>
            <person name="Slot J."/>
            <person name="Sipos G."/>
            <person name="Plett J."/>
            <person name="Nagy L.G."/>
            <person name="Grigoriev I.V."/>
        </authorList>
    </citation>
    <scope>NUCLEOTIDE SEQUENCE</scope>
    <source>
        <strain evidence="1">CCBAS 213</strain>
    </source>
</reference>
<dbReference type="CDD" id="cd02440">
    <property type="entry name" value="AdoMet_MTases"/>
    <property type="match status" value="1"/>
</dbReference>
<dbReference type="GO" id="GO:0032259">
    <property type="term" value="P:methylation"/>
    <property type="evidence" value="ECO:0007669"/>
    <property type="project" value="UniProtKB-KW"/>
</dbReference>
<evidence type="ECO:0000313" key="2">
    <source>
        <dbReference type="Proteomes" id="UP001175211"/>
    </source>
</evidence>
<keyword evidence="1" id="KW-0489">Methyltransferase</keyword>
<dbReference type="Proteomes" id="UP001175211">
    <property type="component" value="Unassembled WGS sequence"/>
</dbReference>
<keyword evidence="1" id="KW-0808">Transferase</keyword>
<dbReference type="GeneID" id="85362607"/>
<protein>
    <submittedName>
        <fullName evidence="1">S-adenosyl-L-methionine-dependent methyltransferase</fullName>
    </submittedName>
</protein>
<dbReference type="InterPro" id="IPR029063">
    <property type="entry name" value="SAM-dependent_MTases_sf"/>
</dbReference>
<sequence length="277" mass="31352">MAAMDSRYLMRDYNTAGSEWQRLDELHNGIRIFLDGQLSLADISNPREIIDIGAGSGAWALQAAQMFPEAHVVASDISPLPPRLFPPNVTFEEIDILKPISGKQECFDVVHIRLVLYHILEKHIHDVLEKATMMLKPGGWLLIEDFGRHTGHETSKGPAMATFEKMYIGMLRSKGLDPIIGEHVQEYLKELNSFSEINANCERLVLTTNEDNAGSKVRALSDAVRVTIERLVTGVIGEDMKSVGLTPELQKAWKDERNDPAFHTTYDFWFTWSRKKM</sequence>
<proteinExistence type="predicted"/>
<dbReference type="Pfam" id="PF13489">
    <property type="entry name" value="Methyltransf_23"/>
    <property type="match status" value="1"/>
</dbReference>
<comment type="caution">
    <text evidence="1">The sequence shown here is derived from an EMBL/GenBank/DDBJ whole genome shotgun (WGS) entry which is preliminary data.</text>
</comment>
<dbReference type="GO" id="GO:0008168">
    <property type="term" value="F:methyltransferase activity"/>
    <property type="evidence" value="ECO:0007669"/>
    <property type="project" value="UniProtKB-KW"/>
</dbReference>
<accession>A0AA39N7P0</accession>
<dbReference type="PANTHER" id="PTHR43591:SF110">
    <property type="entry name" value="RHODANESE DOMAIN-CONTAINING PROTEIN"/>
    <property type="match status" value="1"/>
</dbReference>
<dbReference type="AlphaFoldDB" id="A0AA39N7P0"/>
<gene>
    <name evidence="1" type="ORF">EV420DRAFT_1670983</name>
</gene>
<keyword evidence="2" id="KW-1185">Reference proteome</keyword>
<dbReference type="EMBL" id="JAUEPS010000012">
    <property type="protein sequence ID" value="KAK0460549.1"/>
    <property type="molecule type" value="Genomic_DNA"/>
</dbReference>
<dbReference type="PANTHER" id="PTHR43591">
    <property type="entry name" value="METHYLTRANSFERASE"/>
    <property type="match status" value="1"/>
</dbReference>
<dbReference type="SUPFAM" id="SSF53335">
    <property type="entry name" value="S-adenosyl-L-methionine-dependent methyltransferases"/>
    <property type="match status" value="1"/>
</dbReference>
<organism evidence="1 2">
    <name type="scientific">Armillaria tabescens</name>
    <name type="common">Ringless honey mushroom</name>
    <name type="synonym">Agaricus tabescens</name>
    <dbReference type="NCBI Taxonomy" id="1929756"/>
    <lineage>
        <taxon>Eukaryota</taxon>
        <taxon>Fungi</taxon>
        <taxon>Dikarya</taxon>
        <taxon>Basidiomycota</taxon>
        <taxon>Agaricomycotina</taxon>
        <taxon>Agaricomycetes</taxon>
        <taxon>Agaricomycetidae</taxon>
        <taxon>Agaricales</taxon>
        <taxon>Marasmiineae</taxon>
        <taxon>Physalacriaceae</taxon>
        <taxon>Desarmillaria</taxon>
    </lineage>
</organism>
<dbReference type="RefSeq" id="XP_060332588.1">
    <property type="nucleotide sequence ID" value="XM_060479059.1"/>
</dbReference>
<dbReference type="Gene3D" id="3.40.50.150">
    <property type="entry name" value="Vaccinia Virus protein VP39"/>
    <property type="match status" value="1"/>
</dbReference>
<name>A0AA39N7P0_ARMTA</name>